<feature type="domain" description="Gp5/Type VI secretion system Vgr protein OB-fold" evidence="4">
    <location>
        <begin position="395"/>
        <end position="460"/>
    </location>
</feature>
<dbReference type="Gene3D" id="2.30.110.50">
    <property type="match status" value="1"/>
</dbReference>
<comment type="subcellular location">
    <subcellularLocation>
        <location evidence="1">Secreted</location>
    </subcellularLocation>
</comment>
<name>A0A6B8KHX6_9HYPH</name>
<dbReference type="NCBIfam" id="TIGR03361">
    <property type="entry name" value="VI_Rhs_Vgr"/>
    <property type="match status" value="1"/>
</dbReference>
<reference evidence="6 7" key="1">
    <citation type="submission" date="2019-11" db="EMBL/GenBank/DDBJ databases">
        <title>The genome sequence of Methylocystis heyeri.</title>
        <authorList>
            <person name="Oshkin I.Y."/>
            <person name="Miroshnikov K."/>
            <person name="Dedysh S.N."/>
        </authorList>
    </citation>
    <scope>NUCLEOTIDE SEQUENCE [LARGE SCALE GENOMIC DNA]</scope>
    <source>
        <strain evidence="6 7">H2</strain>
    </source>
</reference>
<evidence type="ECO:0000259" key="4">
    <source>
        <dbReference type="Pfam" id="PF04717"/>
    </source>
</evidence>
<evidence type="ECO:0000256" key="1">
    <source>
        <dbReference type="ARBA" id="ARBA00004613"/>
    </source>
</evidence>
<dbReference type="EMBL" id="CP046052">
    <property type="protein sequence ID" value="QGM47267.1"/>
    <property type="molecule type" value="Genomic_DNA"/>
</dbReference>
<dbReference type="OrthoDB" id="9762420at2"/>
<protein>
    <submittedName>
        <fullName evidence="6">Type VI secretion system tip protein VgrG</fullName>
    </submittedName>
</protein>
<dbReference type="Gene3D" id="2.40.50.230">
    <property type="entry name" value="Gp5 N-terminal domain"/>
    <property type="match status" value="1"/>
</dbReference>
<evidence type="ECO:0000256" key="3">
    <source>
        <dbReference type="ARBA" id="ARBA00022525"/>
    </source>
</evidence>
<dbReference type="InterPro" id="IPR017847">
    <property type="entry name" value="T6SS_RhsGE_Vgr_subset"/>
</dbReference>
<evidence type="ECO:0000256" key="2">
    <source>
        <dbReference type="ARBA" id="ARBA00005558"/>
    </source>
</evidence>
<dbReference type="InterPro" id="IPR006531">
    <property type="entry name" value="Gp5/Vgr_OB"/>
</dbReference>
<sequence length="666" mass="73312">MDADLDQTKRIAAFTTPLGENTLALEAFEASEGLSELFEYQVDALSKEAAIDFDQILGRACTVTLDLGRNGQRSFNGVSVEAQATGMRGDLYSYRFLLRPTLWLLTRTTNCFIWHEKSAMDIIQEVLRKRGVDFRNAASSNGPKLEYCVQYRETDFNLVSRLMEQHGIYYFFEHSNDGHKMVLADAPSSHQPLPIGASIDYAAKKAGASHFEKRRIHSWSSSRRLRTGKVTLRDYDFKKPNADMTGDAEGAEKYAKAQMEFYDYPGKYSERGDGKDYAKFRLEAEQALDHRRFAEGEAADFFPGGLVSLDKYPDAAENKQYLIAHCVHRFSMERYRSEAGAAPTDFRPYSGEYELHPKDQQYRAPMTARKPIIHGPQTAKVVARKDKDGEEIDVDDDGYGRVKVCFYWDREDARSCWVRVAQMWAGAKWGGQFIPRIGMEVVVEFLEGDPDRPLIVGAVYNADNGYPYSLPSNKTRSGVKSNSSKGGAGYNEFMFEDQKASEKIRLHAEKDLESQILHAETRTIGERFETPVGQSSRKTTIKMGDDELSLESGSRKTTIAMEDKVTVGTNRSATIGATCSTKVAADQSTQVGGAISVEAGGEITIMAGGAINIEAGATITITAGVSIVLEAGGATFTIGPGVITEEGPMVVAGPMVATGVVVPPAG</sequence>
<dbReference type="RefSeq" id="WP_136497482.1">
    <property type="nucleotide sequence ID" value="NZ_CP046052.1"/>
</dbReference>
<dbReference type="SUPFAM" id="SSF69255">
    <property type="entry name" value="gp5 N-terminal domain-like"/>
    <property type="match status" value="1"/>
</dbReference>
<dbReference type="Gene3D" id="4.10.220.110">
    <property type="match status" value="1"/>
</dbReference>
<dbReference type="PANTHER" id="PTHR32305">
    <property type="match status" value="1"/>
</dbReference>
<dbReference type="SUPFAM" id="SSF69279">
    <property type="entry name" value="Phage tail proteins"/>
    <property type="match status" value="2"/>
</dbReference>
<evidence type="ECO:0000313" key="7">
    <source>
        <dbReference type="Proteomes" id="UP000309061"/>
    </source>
</evidence>
<dbReference type="InterPro" id="IPR054030">
    <property type="entry name" value="Gp5_Vgr_C"/>
</dbReference>
<evidence type="ECO:0000313" key="6">
    <source>
        <dbReference type="EMBL" id="QGM47267.1"/>
    </source>
</evidence>
<proteinExistence type="inferred from homology"/>
<gene>
    <name evidence="6" type="primary">tssI</name>
    <name evidence="6" type="ORF">H2LOC_017110</name>
</gene>
<dbReference type="Pfam" id="PF22178">
    <property type="entry name" value="Gp5_trimer_C"/>
    <property type="match status" value="1"/>
</dbReference>
<organism evidence="6 7">
    <name type="scientific">Methylocystis heyeri</name>
    <dbReference type="NCBI Taxonomy" id="391905"/>
    <lineage>
        <taxon>Bacteria</taxon>
        <taxon>Pseudomonadati</taxon>
        <taxon>Pseudomonadota</taxon>
        <taxon>Alphaproteobacteria</taxon>
        <taxon>Hyphomicrobiales</taxon>
        <taxon>Methylocystaceae</taxon>
        <taxon>Methylocystis</taxon>
    </lineage>
</organism>
<dbReference type="InterPro" id="IPR006533">
    <property type="entry name" value="T6SS_Vgr_RhsGE"/>
</dbReference>
<dbReference type="AlphaFoldDB" id="A0A6B8KHX6"/>
<keyword evidence="7" id="KW-1185">Reference proteome</keyword>
<dbReference type="Proteomes" id="UP000309061">
    <property type="component" value="Chromosome"/>
</dbReference>
<dbReference type="Gene3D" id="3.55.50.10">
    <property type="entry name" value="Baseplate protein-like domains"/>
    <property type="match status" value="1"/>
</dbReference>
<dbReference type="InterPro" id="IPR037026">
    <property type="entry name" value="Vgr_OB-fold_dom_sf"/>
</dbReference>
<dbReference type="KEGG" id="mhey:H2LOC_017110"/>
<dbReference type="Pfam" id="PF05954">
    <property type="entry name" value="Phage_GPD"/>
    <property type="match status" value="1"/>
</dbReference>
<comment type="similarity">
    <text evidence="2">Belongs to the VgrG protein family.</text>
</comment>
<dbReference type="Pfam" id="PF04717">
    <property type="entry name" value="Phage_base_V"/>
    <property type="match status" value="1"/>
</dbReference>
<dbReference type="GO" id="GO:0005576">
    <property type="term" value="C:extracellular region"/>
    <property type="evidence" value="ECO:0007669"/>
    <property type="project" value="UniProtKB-SubCell"/>
</dbReference>
<dbReference type="SUPFAM" id="SSF69349">
    <property type="entry name" value="Phage fibre proteins"/>
    <property type="match status" value="1"/>
</dbReference>
<accession>A0A6B8KHX6</accession>
<dbReference type="PANTHER" id="PTHR32305:SF15">
    <property type="entry name" value="PROTEIN RHSA-RELATED"/>
    <property type="match status" value="1"/>
</dbReference>
<dbReference type="InterPro" id="IPR050708">
    <property type="entry name" value="T6SS_VgrG/RHS"/>
</dbReference>
<feature type="domain" description="Gp5/Type VI secretion system Vgr C-terminal trimerisation" evidence="5">
    <location>
        <begin position="477"/>
        <end position="594"/>
    </location>
</feature>
<dbReference type="NCBIfam" id="TIGR01646">
    <property type="entry name" value="vgr_GE"/>
    <property type="match status" value="1"/>
</dbReference>
<evidence type="ECO:0000259" key="5">
    <source>
        <dbReference type="Pfam" id="PF22178"/>
    </source>
</evidence>
<keyword evidence="3" id="KW-0964">Secreted</keyword>